<evidence type="ECO:0000313" key="3">
    <source>
        <dbReference type="EMBL" id="CAA7388967.1"/>
    </source>
</evidence>
<reference evidence="3" key="1">
    <citation type="submission" date="2020-02" db="EMBL/GenBank/DDBJ databases">
        <authorList>
            <person name="Scholz U."/>
            <person name="Mascher M."/>
            <person name="Fiebig A."/>
        </authorList>
    </citation>
    <scope>NUCLEOTIDE SEQUENCE</scope>
</reference>
<dbReference type="InterPro" id="IPR006016">
    <property type="entry name" value="UspA"/>
</dbReference>
<evidence type="ECO:0000313" key="2">
    <source>
        <dbReference type="EMBL" id="CAA2614603.1"/>
    </source>
</evidence>
<dbReference type="SUPFAM" id="SSF52402">
    <property type="entry name" value="Adenine nucleotide alpha hydrolases-like"/>
    <property type="match status" value="1"/>
</dbReference>
<dbReference type="Gene3D" id="3.40.50.620">
    <property type="entry name" value="HUPs"/>
    <property type="match status" value="1"/>
</dbReference>
<dbReference type="EMBL" id="LR746264">
    <property type="protein sequence ID" value="CAA7388967.1"/>
    <property type="molecule type" value="Genomic_DNA"/>
</dbReference>
<proteinExistence type="predicted"/>
<feature type="domain" description="UspA" evidence="1">
    <location>
        <begin position="12"/>
        <end position="158"/>
    </location>
</feature>
<dbReference type="InterPro" id="IPR014729">
    <property type="entry name" value="Rossmann-like_a/b/a_fold"/>
</dbReference>
<dbReference type="Pfam" id="PF00582">
    <property type="entry name" value="Usp"/>
    <property type="match status" value="1"/>
</dbReference>
<evidence type="ECO:0000313" key="4">
    <source>
        <dbReference type="Proteomes" id="UP000663760"/>
    </source>
</evidence>
<organism evidence="3 4">
    <name type="scientific">Spirodela intermedia</name>
    <name type="common">Intermediate duckweed</name>
    <dbReference type="NCBI Taxonomy" id="51605"/>
    <lineage>
        <taxon>Eukaryota</taxon>
        <taxon>Viridiplantae</taxon>
        <taxon>Streptophyta</taxon>
        <taxon>Embryophyta</taxon>
        <taxon>Tracheophyta</taxon>
        <taxon>Spermatophyta</taxon>
        <taxon>Magnoliopsida</taxon>
        <taxon>Liliopsida</taxon>
        <taxon>Araceae</taxon>
        <taxon>Lemnoideae</taxon>
        <taxon>Spirodela</taxon>
    </lineage>
</organism>
<name>A0A7I8JZU6_SPIIN</name>
<dbReference type="OrthoDB" id="843225at2759"/>
<dbReference type="InterPro" id="IPR006015">
    <property type="entry name" value="Universal_stress_UspA"/>
</dbReference>
<sequence length="164" mass="17678">MAGDNSEERQVRKIVVAVDEGEESNHALSWCLKNVAAAGDTVVLLYAQPPRVVYSAMDGTGYLFSSDIIATMEKYSKEVADAVIQKATRTCSGAQNVKLETKVEKGDPRDVICETVENLGADMLVLGSHGYGVIKRAFLGSVSNHCAQNVKCPVLIVKSPKPQH</sequence>
<keyword evidence="4" id="KW-1185">Reference proteome</keyword>
<accession>A0A7I8JZU6</accession>
<protein>
    <recommendedName>
        <fullName evidence="1">UspA domain-containing protein</fullName>
    </recommendedName>
</protein>
<dbReference type="PANTHER" id="PTHR31964">
    <property type="entry name" value="ADENINE NUCLEOTIDE ALPHA HYDROLASES-LIKE SUPERFAMILY PROTEIN"/>
    <property type="match status" value="1"/>
</dbReference>
<dbReference type="PANTHER" id="PTHR31964:SF125">
    <property type="entry name" value="OS05G0357525 PROTEIN"/>
    <property type="match status" value="1"/>
</dbReference>
<gene>
    <name evidence="2" type="ORF">SI7747_01000982</name>
    <name evidence="3" type="ORF">SI8410_01001096</name>
</gene>
<dbReference type="CDD" id="cd23659">
    <property type="entry name" value="USP_At3g01520-like"/>
    <property type="match status" value="1"/>
</dbReference>
<dbReference type="AlphaFoldDB" id="A0A7I8JZU6"/>
<dbReference type="Proteomes" id="UP000663760">
    <property type="component" value="Chromosome 1"/>
</dbReference>
<dbReference type="EMBL" id="LR743588">
    <property type="protein sequence ID" value="CAA2614603.1"/>
    <property type="molecule type" value="Genomic_DNA"/>
</dbReference>
<dbReference type="PRINTS" id="PR01438">
    <property type="entry name" value="UNVRSLSTRESS"/>
</dbReference>
<evidence type="ECO:0000259" key="1">
    <source>
        <dbReference type="Pfam" id="PF00582"/>
    </source>
</evidence>